<evidence type="ECO:0000313" key="2">
    <source>
        <dbReference type="EMBL" id="KAF9877795.1"/>
    </source>
</evidence>
<keyword evidence="3" id="KW-1185">Reference proteome</keyword>
<proteinExistence type="predicted"/>
<comment type="caution">
    <text evidence="2">The sequence shown here is derived from an EMBL/GenBank/DDBJ whole genome shotgun (WGS) entry which is preliminary data.</text>
</comment>
<gene>
    <name evidence="2" type="ORF">CkaCkLH20_04930</name>
</gene>
<dbReference type="EMBL" id="JAATWM020000013">
    <property type="protein sequence ID" value="KAF9877795.1"/>
    <property type="molecule type" value="Genomic_DNA"/>
</dbReference>
<dbReference type="Proteomes" id="UP000781932">
    <property type="component" value="Unassembled WGS sequence"/>
</dbReference>
<feature type="compositionally biased region" description="Low complexity" evidence="1">
    <location>
        <begin position="47"/>
        <end position="64"/>
    </location>
</feature>
<accession>A0A9P6IFL5</accession>
<evidence type="ECO:0000256" key="1">
    <source>
        <dbReference type="SAM" id="MobiDB-lite"/>
    </source>
</evidence>
<dbReference type="GeneID" id="62160723"/>
<feature type="region of interest" description="Disordered" evidence="1">
    <location>
        <begin position="1"/>
        <end position="88"/>
    </location>
</feature>
<dbReference type="OrthoDB" id="409136at2759"/>
<feature type="compositionally biased region" description="Polar residues" evidence="1">
    <location>
        <begin position="8"/>
        <end position="39"/>
    </location>
</feature>
<sequence length="267" mass="30436">MSGYGFGSQYSHSEAGSSAYTPRSLPDNDSYSEASSSISWGLRSNRSESSSGGSSNYTHSNSSGTPYDAFRMPEEYSVSPPPSTHTALSSFTRELTLQPTGAQSQPRPHMLRCEFLPWTGCEEAFHLNEVDLWIRHIEDDHLQRNYPSLCICWYCDDFQYNTQEHHFGPGKNFEYRMQHIADHMLDGYRFERRRPDFHFLDHVYQLGLISTEAFQLATGSSEGPAAPAGLVLQRSASRVERPRRLEAVVEVAESSGRPRRRQDRRHY</sequence>
<dbReference type="RefSeq" id="XP_038747256.1">
    <property type="nucleotide sequence ID" value="XM_038887649.1"/>
</dbReference>
<reference evidence="2" key="2">
    <citation type="submission" date="2020-11" db="EMBL/GenBank/DDBJ databases">
        <title>Whole genome sequencing of Colletotrichum sp.</title>
        <authorList>
            <person name="Li H."/>
        </authorList>
    </citation>
    <scope>NUCLEOTIDE SEQUENCE</scope>
    <source>
        <strain evidence="2">CkLH20</strain>
    </source>
</reference>
<dbReference type="AlphaFoldDB" id="A0A9P6IFL5"/>
<reference evidence="2" key="1">
    <citation type="submission" date="2020-03" db="EMBL/GenBank/DDBJ databases">
        <authorList>
            <person name="He L."/>
        </authorList>
    </citation>
    <scope>NUCLEOTIDE SEQUENCE</scope>
    <source>
        <strain evidence="2">CkLH20</strain>
    </source>
</reference>
<evidence type="ECO:0000313" key="3">
    <source>
        <dbReference type="Proteomes" id="UP000781932"/>
    </source>
</evidence>
<organism evidence="2 3">
    <name type="scientific">Colletotrichum karsti</name>
    <dbReference type="NCBI Taxonomy" id="1095194"/>
    <lineage>
        <taxon>Eukaryota</taxon>
        <taxon>Fungi</taxon>
        <taxon>Dikarya</taxon>
        <taxon>Ascomycota</taxon>
        <taxon>Pezizomycotina</taxon>
        <taxon>Sordariomycetes</taxon>
        <taxon>Hypocreomycetidae</taxon>
        <taxon>Glomerellales</taxon>
        <taxon>Glomerellaceae</taxon>
        <taxon>Colletotrichum</taxon>
        <taxon>Colletotrichum boninense species complex</taxon>
    </lineage>
</organism>
<protein>
    <submittedName>
        <fullName evidence="2">Uncharacterized protein</fullName>
    </submittedName>
</protein>
<name>A0A9P6IFL5_9PEZI</name>